<feature type="transmembrane region" description="Helical" evidence="7">
    <location>
        <begin position="143"/>
        <end position="165"/>
    </location>
</feature>
<evidence type="ECO:0000313" key="9">
    <source>
        <dbReference type="EMBL" id="TDQ37153.1"/>
    </source>
</evidence>
<dbReference type="PROSITE" id="PS50928">
    <property type="entry name" value="ABC_TM1"/>
    <property type="match status" value="1"/>
</dbReference>
<protein>
    <submittedName>
        <fullName evidence="9">Putative aldouronate transport system permease protein</fullName>
    </submittedName>
</protein>
<dbReference type="Pfam" id="PF00528">
    <property type="entry name" value="BPD_transp_1"/>
    <property type="match status" value="1"/>
</dbReference>
<gene>
    <name evidence="9" type="ORF">EV213_11432</name>
</gene>
<dbReference type="PANTHER" id="PTHR43744:SF9">
    <property type="entry name" value="POLYGALACTURONAN_RHAMNOGALACTURONAN TRANSPORT SYSTEM PERMEASE PROTEIN YTCP"/>
    <property type="match status" value="1"/>
</dbReference>
<reference evidence="9 10" key="1">
    <citation type="submission" date="2019-03" db="EMBL/GenBank/DDBJ databases">
        <title>Genomic Encyclopedia of Type Strains, Phase IV (KMG-IV): sequencing the most valuable type-strain genomes for metagenomic binning, comparative biology and taxonomic classification.</title>
        <authorList>
            <person name="Goeker M."/>
        </authorList>
    </citation>
    <scope>NUCLEOTIDE SEQUENCE [LARGE SCALE GENOMIC DNA]</scope>
    <source>
        <strain evidence="9 10">DSM 28697</strain>
    </source>
</reference>
<keyword evidence="5 7" id="KW-1133">Transmembrane helix</keyword>
<dbReference type="PANTHER" id="PTHR43744">
    <property type="entry name" value="ABC TRANSPORTER PERMEASE PROTEIN MG189-RELATED-RELATED"/>
    <property type="match status" value="1"/>
</dbReference>
<dbReference type="GO" id="GO:0055085">
    <property type="term" value="P:transmembrane transport"/>
    <property type="evidence" value="ECO:0007669"/>
    <property type="project" value="InterPro"/>
</dbReference>
<feature type="transmembrane region" description="Helical" evidence="7">
    <location>
        <begin position="12"/>
        <end position="36"/>
    </location>
</feature>
<evidence type="ECO:0000256" key="3">
    <source>
        <dbReference type="ARBA" id="ARBA00022475"/>
    </source>
</evidence>
<accession>A0A4R6TXQ8</accession>
<comment type="subcellular location">
    <subcellularLocation>
        <location evidence="1 7">Cell membrane</location>
        <topology evidence="1 7">Multi-pass membrane protein</topology>
    </subcellularLocation>
</comment>
<evidence type="ECO:0000256" key="1">
    <source>
        <dbReference type="ARBA" id="ARBA00004651"/>
    </source>
</evidence>
<dbReference type="InterPro" id="IPR035906">
    <property type="entry name" value="MetI-like_sf"/>
</dbReference>
<feature type="transmembrane region" description="Helical" evidence="7">
    <location>
        <begin position="186"/>
        <end position="207"/>
    </location>
</feature>
<evidence type="ECO:0000259" key="8">
    <source>
        <dbReference type="PROSITE" id="PS50928"/>
    </source>
</evidence>
<comment type="similarity">
    <text evidence="7">Belongs to the binding-protein-dependent transport system permease family.</text>
</comment>
<keyword evidence="3" id="KW-1003">Cell membrane</keyword>
<feature type="transmembrane region" description="Helical" evidence="7">
    <location>
        <begin position="267"/>
        <end position="287"/>
    </location>
</feature>
<dbReference type="Proteomes" id="UP000295632">
    <property type="component" value="Unassembled WGS sequence"/>
</dbReference>
<feature type="domain" description="ABC transmembrane type-1" evidence="8">
    <location>
        <begin position="76"/>
        <end position="279"/>
    </location>
</feature>
<feature type="transmembrane region" description="Helical" evidence="7">
    <location>
        <begin position="111"/>
        <end position="131"/>
    </location>
</feature>
<sequence>MSVIKESRTDRVFQMFVYVFLIIILIMVLYPLVYVISASISDPKLVHSGEMWLWPMGFNVEGYKLILEYEQIWVGYRNTILYTILGVSINLFVTLPAAFALAQNKLVGRNLFMMMLVFTMFFSGGLIPTYLLVKNLGLINTVWAMVLPNAAAVWNIILCTTFFRVTIPKELTEAAVIDGCSTTKMFLRIVLPLSMPIIAVMSLFYGVGHWNEYFSALIYLSDESKYTLQLVLRQILVLQELGNDNVQSTITSTTAEAMQHRQTLAEIMKYSVIIVSTLPMIIAYPFLQRFFVKGVMIGSLKG</sequence>
<keyword evidence="10" id="KW-1185">Reference proteome</keyword>
<dbReference type="EMBL" id="SNYJ01000014">
    <property type="protein sequence ID" value="TDQ37153.1"/>
    <property type="molecule type" value="Genomic_DNA"/>
</dbReference>
<dbReference type="AlphaFoldDB" id="A0A4R6TXQ8"/>
<organism evidence="9 10">
    <name type="scientific">Aureibacillus halotolerans</name>
    <dbReference type="NCBI Taxonomy" id="1508390"/>
    <lineage>
        <taxon>Bacteria</taxon>
        <taxon>Bacillati</taxon>
        <taxon>Bacillota</taxon>
        <taxon>Bacilli</taxon>
        <taxon>Bacillales</taxon>
        <taxon>Bacillaceae</taxon>
        <taxon>Aureibacillus</taxon>
    </lineage>
</organism>
<comment type="caution">
    <text evidence="9">The sequence shown here is derived from an EMBL/GenBank/DDBJ whole genome shotgun (WGS) entry which is preliminary data.</text>
</comment>
<evidence type="ECO:0000256" key="5">
    <source>
        <dbReference type="ARBA" id="ARBA00022989"/>
    </source>
</evidence>
<dbReference type="Gene3D" id="1.10.3720.10">
    <property type="entry name" value="MetI-like"/>
    <property type="match status" value="1"/>
</dbReference>
<feature type="transmembrane region" description="Helical" evidence="7">
    <location>
        <begin position="80"/>
        <end position="99"/>
    </location>
</feature>
<evidence type="ECO:0000313" key="10">
    <source>
        <dbReference type="Proteomes" id="UP000295632"/>
    </source>
</evidence>
<dbReference type="InterPro" id="IPR000515">
    <property type="entry name" value="MetI-like"/>
</dbReference>
<evidence type="ECO:0000256" key="7">
    <source>
        <dbReference type="RuleBase" id="RU363032"/>
    </source>
</evidence>
<dbReference type="GO" id="GO:0005886">
    <property type="term" value="C:plasma membrane"/>
    <property type="evidence" value="ECO:0007669"/>
    <property type="project" value="UniProtKB-SubCell"/>
</dbReference>
<keyword evidence="4 7" id="KW-0812">Transmembrane</keyword>
<evidence type="ECO:0000256" key="4">
    <source>
        <dbReference type="ARBA" id="ARBA00022692"/>
    </source>
</evidence>
<evidence type="ECO:0000256" key="6">
    <source>
        <dbReference type="ARBA" id="ARBA00023136"/>
    </source>
</evidence>
<keyword evidence="6 7" id="KW-0472">Membrane</keyword>
<keyword evidence="2 7" id="KW-0813">Transport</keyword>
<evidence type="ECO:0000256" key="2">
    <source>
        <dbReference type="ARBA" id="ARBA00022448"/>
    </source>
</evidence>
<dbReference type="SUPFAM" id="SSF161098">
    <property type="entry name" value="MetI-like"/>
    <property type="match status" value="1"/>
</dbReference>
<proteinExistence type="inferred from homology"/>
<name>A0A4R6TXQ8_9BACI</name>
<dbReference type="CDD" id="cd06261">
    <property type="entry name" value="TM_PBP2"/>
    <property type="match status" value="1"/>
</dbReference>